<evidence type="ECO:0000256" key="4">
    <source>
        <dbReference type="ARBA" id="ARBA00022532"/>
    </source>
</evidence>
<comment type="caution">
    <text evidence="11">The sequence shown here is derived from an EMBL/GenBank/DDBJ whole genome shotgun (WGS) entry which is preliminary data.</text>
</comment>
<dbReference type="InterPro" id="IPR048355">
    <property type="entry name" value="MS_C"/>
</dbReference>
<dbReference type="PANTHER" id="PTHR42902">
    <property type="entry name" value="MALATE SYNTHASE"/>
    <property type="match status" value="1"/>
</dbReference>
<protein>
    <recommendedName>
        <fullName evidence="2">malate synthase</fullName>
        <ecNumber evidence="2">2.3.3.9</ecNumber>
    </recommendedName>
</protein>
<dbReference type="GO" id="GO:0005737">
    <property type="term" value="C:cytoplasm"/>
    <property type="evidence" value="ECO:0007669"/>
    <property type="project" value="TreeGrafter"/>
</dbReference>
<dbReference type="SUPFAM" id="SSF51645">
    <property type="entry name" value="Malate synthase G"/>
    <property type="match status" value="1"/>
</dbReference>
<dbReference type="FunFam" id="1.20.1220.12:FF:000001">
    <property type="entry name" value="Malate synthase"/>
    <property type="match status" value="1"/>
</dbReference>
<feature type="active site" description="Proton donor" evidence="7">
    <location>
        <position position="474"/>
    </location>
</feature>
<dbReference type="Pfam" id="PF20659">
    <property type="entry name" value="MS_C"/>
    <property type="match status" value="1"/>
</dbReference>
<comment type="similarity">
    <text evidence="1">Belongs to the malate synthase family.</text>
</comment>
<dbReference type="PIRSF" id="PIRSF001363">
    <property type="entry name" value="Malate_synth"/>
    <property type="match status" value="1"/>
</dbReference>
<evidence type="ECO:0000256" key="7">
    <source>
        <dbReference type="PIRSR" id="PIRSR001363-1"/>
    </source>
</evidence>
<dbReference type="Gene3D" id="3.20.20.360">
    <property type="entry name" value="Malate synthase, domain 3"/>
    <property type="match status" value="1"/>
</dbReference>
<dbReference type="InterPro" id="IPR048356">
    <property type="entry name" value="MS_N"/>
</dbReference>
<keyword evidence="4" id="KW-0816">Tricarboxylic acid cycle</keyword>
<organism evidence="11 12">
    <name type="scientific">Lysobacter concretionis Ko07 = DSM 16239</name>
    <dbReference type="NCBI Taxonomy" id="1122185"/>
    <lineage>
        <taxon>Bacteria</taxon>
        <taxon>Pseudomonadati</taxon>
        <taxon>Pseudomonadota</taxon>
        <taxon>Gammaproteobacteria</taxon>
        <taxon>Lysobacterales</taxon>
        <taxon>Lysobacteraceae</taxon>
        <taxon>Novilysobacter</taxon>
    </lineage>
</organism>
<dbReference type="AlphaFoldDB" id="A0A0A0ELN8"/>
<dbReference type="STRING" id="1122185.N792_10980"/>
<feature type="domain" description="Malate synthase TIM barrel" evidence="8">
    <location>
        <begin position="181"/>
        <end position="427"/>
    </location>
</feature>
<dbReference type="OrthoDB" id="9768429at2"/>
<keyword evidence="12" id="KW-1185">Reference proteome</keyword>
<feature type="domain" description="Malate synthase C-terminal" evidence="10">
    <location>
        <begin position="440"/>
        <end position="569"/>
    </location>
</feature>
<dbReference type="InterPro" id="IPR046363">
    <property type="entry name" value="MS_N_TIM-barrel_dom"/>
</dbReference>
<evidence type="ECO:0000313" key="12">
    <source>
        <dbReference type="Proteomes" id="UP000030017"/>
    </source>
</evidence>
<dbReference type="EC" id="2.3.3.9" evidence="2"/>
<dbReference type="Pfam" id="PF01274">
    <property type="entry name" value="MS_TIM-barrel"/>
    <property type="match status" value="1"/>
</dbReference>
<dbReference type="GO" id="GO:0004474">
    <property type="term" value="F:malate synthase activity"/>
    <property type="evidence" value="ECO:0007669"/>
    <property type="project" value="UniProtKB-EC"/>
</dbReference>
<dbReference type="Gene3D" id="1.20.1220.12">
    <property type="entry name" value="Malate synthase, domain III"/>
    <property type="match status" value="1"/>
</dbReference>
<keyword evidence="3" id="KW-0329">Glyoxylate bypass</keyword>
<evidence type="ECO:0000256" key="5">
    <source>
        <dbReference type="ARBA" id="ARBA00022679"/>
    </source>
</evidence>
<feature type="domain" description="Malate synthase N-terminal" evidence="9">
    <location>
        <begin position="31"/>
        <end position="79"/>
    </location>
</feature>
<dbReference type="EMBL" id="AVPS01000007">
    <property type="protein sequence ID" value="KGM51264.1"/>
    <property type="molecule type" value="Genomic_DNA"/>
</dbReference>
<feature type="active site" description="Proton acceptor" evidence="7">
    <location>
        <position position="185"/>
    </location>
</feature>
<dbReference type="Proteomes" id="UP000030017">
    <property type="component" value="Unassembled WGS sequence"/>
</dbReference>
<evidence type="ECO:0000256" key="2">
    <source>
        <dbReference type="ARBA" id="ARBA00012636"/>
    </source>
</evidence>
<dbReference type="RefSeq" id="WP_036194447.1">
    <property type="nucleotide sequence ID" value="NZ_AVPS01000007.1"/>
</dbReference>
<dbReference type="CDD" id="cd00727">
    <property type="entry name" value="malate_synt_A"/>
    <property type="match status" value="1"/>
</dbReference>
<evidence type="ECO:0000256" key="3">
    <source>
        <dbReference type="ARBA" id="ARBA00022435"/>
    </source>
</evidence>
<comment type="catalytic activity">
    <reaction evidence="6">
        <text>glyoxylate + acetyl-CoA + H2O = (S)-malate + CoA + H(+)</text>
        <dbReference type="Rhea" id="RHEA:18181"/>
        <dbReference type="ChEBI" id="CHEBI:15377"/>
        <dbReference type="ChEBI" id="CHEBI:15378"/>
        <dbReference type="ChEBI" id="CHEBI:15589"/>
        <dbReference type="ChEBI" id="CHEBI:36655"/>
        <dbReference type="ChEBI" id="CHEBI:57287"/>
        <dbReference type="ChEBI" id="CHEBI:57288"/>
        <dbReference type="EC" id="2.3.3.9"/>
    </reaction>
</comment>
<dbReference type="Pfam" id="PF20656">
    <property type="entry name" value="MS_N"/>
    <property type="match status" value="1"/>
</dbReference>
<dbReference type="InterPro" id="IPR044856">
    <property type="entry name" value="Malate_synth_C_sf"/>
</dbReference>
<evidence type="ECO:0000256" key="6">
    <source>
        <dbReference type="ARBA" id="ARBA00047918"/>
    </source>
</evidence>
<evidence type="ECO:0000259" key="8">
    <source>
        <dbReference type="Pfam" id="PF01274"/>
    </source>
</evidence>
<keyword evidence="5 11" id="KW-0808">Transferase</keyword>
<dbReference type="InterPro" id="IPR011076">
    <property type="entry name" value="Malate_synth_sf"/>
</dbReference>
<evidence type="ECO:0000313" key="11">
    <source>
        <dbReference type="EMBL" id="KGM51264.1"/>
    </source>
</evidence>
<sequence length="571" mass="62937">MSAVISPLSWIPAPQESTGPVRLAESASAAGQDQLLTPAARAFLAELQRRFESARQACLARRIARQADFDAGRLLDFRDDTRAIREGDWQVAPLPAALLDRRVEITGPVDPKMVINALNSGANCFMADFEDSTSPTWTNLVAGQRALREAVAGTLEFTAPPARDGTAGKNYTLKPFAGQAVLLVRPRGWHLDEKHLLIDDKPISASLFDLGLFAFHNAHALAAKDRGPYFYLPKLESMEEAQLWDDVLAHIEQVLGLAAGQIKVTVLIETLPAVFEMDEILHALRRRIAGLNCGRWDYIFSYLKIVRAHPDKVLPERGQVTMTQPFLRMYSELLIHTCHRRGAHAMGGMAAQIPISGDTVASVDANHAAMAKVRADKLREVVAGHDGTWVAHPALIPIARTVFDERMPTPHQHHVLRGDVQAFSERQLRDRLLAPPLGTVTRAGFDNNVEVCVRYLAAWLDGSGCVPIHGLMEDAATAEIARAQLWQWLHCRDHALAQGVTDAEPLRLDDGTPIDFTLLERAFIALPARLGDRTQLPGGSRLNEAIGMLDRLCQADTLEDFLTVPAYLRLD</sequence>
<dbReference type="PANTHER" id="PTHR42902:SF1">
    <property type="entry name" value="MALATE SYNTHASE 1-RELATED"/>
    <property type="match status" value="1"/>
</dbReference>
<evidence type="ECO:0000259" key="9">
    <source>
        <dbReference type="Pfam" id="PF20656"/>
    </source>
</evidence>
<reference evidence="11 12" key="1">
    <citation type="submission" date="2013-08" db="EMBL/GenBank/DDBJ databases">
        <title>Genome sequencing of Lysobacter.</title>
        <authorList>
            <person name="Zhang S."/>
            <person name="Wang G."/>
        </authorList>
    </citation>
    <scope>NUCLEOTIDE SEQUENCE [LARGE SCALE GENOMIC DNA]</scope>
    <source>
        <strain evidence="11 12">Ko07</strain>
    </source>
</reference>
<dbReference type="FunFam" id="3.20.20.360:FF:000001">
    <property type="entry name" value="Malate synthase"/>
    <property type="match status" value="1"/>
</dbReference>
<dbReference type="InterPro" id="IPR001465">
    <property type="entry name" value="Malate_synthase_TIM"/>
</dbReference>
<dbReference type="GO" id="GO:0006099">
    <property type="term" value="P:tricarboxylic acid cycle"/>
    <property type="evidence" value="ECO:0007669"/>
    <property type="project" value="UniProtKB-KW"/>
</dbReference>
<dbReference type="NCBIfam" id="TIGR01344">
    <property type="entry name" value="malate_syn_A"/>
    <property type="match status" value="1"/>
</dbReference>
<evidence type="ECO:0000259" key="10">
    <source>
        <dbReference type="Pfam" id="PF20659"/>
    </source>
</evidence>
<accession>A0A0A0ELN8</accession>
<dbReference type="eggNOG" id="COG2225">
    <property type="taxonomic scope" value="Bacteria"/>
</dbReference>
<dbReference type="GO" id="GO:0006097">
    <property type="term" value="P:glyoxylate cycle"/>
    <property type="evidence" value="ECO:0007669"/>
    <property type="project" value="UniProtKB-KW"/>
</dbReference>
<keyword evidence="11" id="KW-0012">Acyltransferase</keyword>
<dbReference type="InterPro" id="IPR006252">
    <property type="entry name" value="Malate_synthA"/>
</dbReference>
<gene>
    <name evidence="11" type="ORF">N792_10980</name>
</gene>
<proteinExistence type="inferred from homology"/>
<evidence type="ECO:0000256" key="1">
    <source>
        <dbReference type="ARBA" id="ARBA00006394"/>
    </source>
</evidence>
<name>A0A0A0ELN8_9GAMM</name>